<name>A0ABV3L2M1_9RHOB</name>
<reference evidence="1 2" key="1">
    <citation type="submission" date="2024-07" db="EMBL/GenBank/DDBJ databases">
        <authorList>
            <person name="Kang M."/>
        </authorList>
    </citation>
    <scope>NUCLEOTIDE SEQUENCE [LARGE SCALE GENOMIC DNA]</scope>
    <source>
        <strain evidence="1 2">DFM31</strain>
    </source>
</reference>
<dbReference type="EMBL" id="JBFBVU010000002">
    <property type="protein sequence ID" value="MEV8465811.1"/>
    <property type="molecule type" value="Genomic_DNA"/>
</dbReference>
<protein>
    <submittedName>
        <fullName evidence="1">Uncharacterized protein</fullName>
    </submittedName>
</protein>
<sequence>MNKVSVFPKTPADKALAILEESWAYYMPTPVLTDEEVLRRDARTFEGYYEAA</sequence>
<dbReference type="RefSeq" id="WP_366191525.1">
    <property type="nucleotide sequence ID" value="NZ_JBFBVU010000002.1"/>
</dbReference>
<comment type="caution">
    <text evidence="1">The sequence shown here is derived from an EMBL/GenBank/DDBJ whole genome shotgun (WGS) entry which is preliminary data.</text>
</comment>
<keyword evidence="2" id="KW-1185">Reference proteome</keyword>
<dbReference type="Proteomes" id="UP001553161">
    <property type="component" value="Unassembled WGS sequence"/>
</dbReference>
<evidence type="ECO:0000313" key="2">
    <source>
        <dbReference type="Proteomes" id="UP001553161"/>
    </source>
</evidence>
<proteinExistence type="predicted"/>
<gene>
    <name evidence="1" type="ORF">AB0T83_03310</name>
</gene>
<organism evidence="1 2">
    <name type="scientific">Meridianimarinicoccus marinus</name>
    <dbReference type="NCBI Taxonomy" id="3231483"/>
    <lineage>
        <taxon>Bacteria</taxon>
        <taxon>Pseudomonadati</taxon>
        <taxon>Pseudomonadota</taxon>
        <taxon>Alphaproteobacteria</taxon>
        <taxon>Rhodobacterales</taxon>
        <taxon>Paracoccaceae</taxon>
        <taxon>Meridianimarinicoccus</taxon>
    </lineage>
</organism>
<evidence type="ECO:0000313" key="1">
    <source>
        <dbReference type="EMBL" id="MEV8465811.1"/>
    </source>
</evidence>
<accession>A0ABV3L2M1</accession>